<evidence type="ECO:0000313" key="9">
    <source>
        <dbReference type="Proteomes" id="UP000193834"/>
    </source>
</evidence>
<keyword evidence="4 5" id="KW-0687">Ribonucleoprotein</keyword>
<keyword evidence="1 5" id="KW-0699">rRNA-binding</keyword>
<dbReference type="InterPro" id="IPR001021">
    <property type="entry name" value="Ribosomal_bL25_long"/>
</dbReference>
<dbReference type="InterPro" id="IPR037121">
    <property type="entry name" value="Ribosomal_bL25_C"/>
</dbReference>
<dbReference type="GO" id="GO:0006412">
    <property type="term" value="P:translation"/>
    <property type="evidence" value="ECO:0007669"/>
    <property type="project" value="UniProtKB-UniRule"/>
</dbReference>
<protein>
    <recommendedName>
        <fullName evidence="5">Large ribosomal subunit protein bL25</fullName>
    </recommendedName>
    <alternativeName>
        <fullName evidence="5">General stress protein CTC</fullName>
    </alternativeName>
</protein>
<keyword evidence="3 5" id="KW-0689">Ribosomal protein</keyword>
<feature type="domain" description="Large ribosomal subunit protein bL25 L25" evidence="6">
    <location>
        <begin position="59"/>
        <end position="142"/>
    </location>
</feature>
<dbReference type="AlphaFoldDB" id="A0A1X7JCE3"/>
<feature type="domain" description="Large ribosomal subunit protein bL25 beta" evidence="7">
    <location>
        <begin position="151"/>
        <end position="233"/>
    </location>
</feature>
<evidence type="ECO:0000256" key="3">
    <source>
        <dbReference type="ARBA" id="ARBA00022980"/>
    </source>
</evidence>
<dbReference type="STRING" id="1852522.SAMN06295960_1437"/>
<dbReference type="CDD" id="cd00495">
    <property type="entry name" value="Ribosomal_L25_TL5_CTC"/>
    <property type="match status" value="1"/>
</dbReference>
<dbReference type="InterPro" id="IPR029751">
    <property type="entry name" value="Ribosomal_L25_dom"/>
</dbReference>
<dbReference type="InterPro" id="IPR011035">
    <property type="entry name" value="Ribosomal_bL25/Gln-tRNA_synth"/>
</dbReference>
<evidence type="ECO:0000313" key="8">
    <source>
        <dbReference type="EMBL" id="SMG25532.1"/>
    </source>
</evidence>
<reference evidence="8 9" key="1">
    <citation type="submission" date="2017-04" db="EMBL/GenBank/DDBJ databases">
        <authorList>
            <person name="Afonso C.L."/>
            <person name="Miller P.J."/>
            <person name="Scott M.A."/>
            <person name="Spackman E."/>
            <person name="Goraichik I."/>
            <person name="Dimitrov K.M."/>
            <person name="Suarez D.L."/>
            <person name="Swayne D.E."/>
        </authorList>
    </citation>
    <scope>NUCLEOTIDE SEQUENCE [LARGE SCALE GENOMIC DNA]</scope>
    <source>
        <strain evidence="8 9">11</strain>
    </source>
</reference>
<evidence type="ECO:0000259" key="7">
    <source>
        <dbReference type="Pfam" id="PF14693"/>
    </source>
</evidence>
<dbReference type="GO" id="GO:0022625">
    <property type="term" value="C:cytosolic large ribosomal subunit"/>
    <property type="evidence" value="ECO:0007669"/>
    <property type="project" value="TreeGrafter"/>
</dbReference>
<dbReference type="PANTHER" id="PTHR33284:SF1">
    <property type="entry name" value="RIBOSOMAL PROTEIN L25_GLN-TRNA SYNTHETASE, ANTI-CODON-BINDING DOMAIN-CONTAINING PROTEIN"/>
    <property type="match status" value="1"/>
</dbReference>
<dbReference type="SUPFAM" id="SSF50715">
    <property type="entry name" value="Ribosomal protein L25-like"/>
    <property type="match status" value="1"/>
</dbReference>
<dbReference type="PANTHER" id="PTHR33284">
    <property type="entry name" value="RIBOSOMAL PROTEIN L25/GLN-TRNA SYNTHETASE, ANTI-CODON-BINDING DOMAIN-CONTAINING PROTEIN"/>
    <property type="match status" value="1"/>
</dbReference>
<dbReference type="GO" id="GO:0003735">
    <property type="term" value="F:structural constituent of ribosome"/>
    <property type="evidence" value="ECO:0007669"/>
    <property type="project" value="InterPro"/>
</dbReference>
<dbReference type="EMBL" id="FXAZ01000001">
    <property type="protein sequence ID" value="SMG25532.1"/>
    <property type="molecule type" value="Genomic_DNA"/>
</dbReference>
<name>A0A1X7JCE3_9BACL</name>
<evidence type="ECO:0000256" key="1">
    <source>
        <dbReference type="ARBA" id="ARBA00022730"/>
    </source>
</evidence>
<keyword evidence="9" id="KW-1185">Reference proteome</keyword>
<proteinExistence type="inferred from homology"/>
<dbReference type="OrthoDB" id="9790002at2"/>
<evidence type="ECO:0000256" key="2">
    <source>
        <dbReference type="ARBA" id="ARBA00022884"/>
    </source>
</evidence>
<dbReference type="Gene3D" id="2.40.240.10">
    <property type="entry name" value="Ribosomal Protein L25, Chain P"/>
    <property type="match status" value="1"/>
</dbReference>
<dbReference type="Pfam" id="PF01386">
    <property type="entry name" value="Ribosomal_L25p"/>
    <property type="match status" value="1"/>
</dbReference>
<evidence type="ECO:0000256" key="4">
    <source>
        <dbReference type="ARBA" id="ARBA00023274"/>
    </source>
</evidence>
<comment type="subunit">
    <text evidence="5">Part of the 50S ribosomal subunit; part of the 5S rRNA/L5/L18/L25 subcomplex. Contacts the 5S rRNA. Binds to the 5S rRNA independently of L5 and L18.</text>
</comment>
<dbReference type="HAMAP" id="MF_01334">
    <property type="entry name" value="Ribosomal_bL25_CTC"/>
    <property type="match status" value="1"/>
</dbReference>
<dbReference type="NCBIfam" id="TIGR00731">
    <property type="entry name" value="bL25_bact_ctc"/>
    <property type="match status" value="1"/>
</dbReference>
<dbReference type="Gene3D" id="2.170.120.20">
    <property type="entry name" value="Ribosomal protein L25, beta domain"/>
    <property type="match status" value="1"/>
</dbReference>
<dbReference type="GO" id="GO:0008097">
    <property type="term" value="F:5S rRNA binding"/>
    <property type="evidence" value="ECO:0007669"/>
    <property type="project" value="InterPro"/>
</dbReference>
<comment type="function">
    <text evidence="5">This is one of the proteins that binds to the 5S RNA in the ribosome where it forms part of the central protuberance.</text>
</comment>
<dbReference type="InterPro" id="IPR020056">
    <property type="entry name" value="Rbsml_bL25/Gln-tRNA_synth_N"/>
</dbReference>
<dbReference type="Proteomes" id="UP000193834">
    <property type="component" value="Unassembled WGS sequence"/>
</dbReference>
<sequence length="248" mass="27399">MDFFLERSHGFSFLFHRRTSRVIHIHIRMPYIMQFVALGIVHKEAVKQMSNTQPLFQLIAERRSADHKSTLHQLREEGRVPAIVYGAAAENIPVHVQGRDLKKLLQQGRAEMFELTVGADKPIHVVLKEVQSIDGEPKHADFYVVRENQPIKANIPLEFEGTPIGVSKGGIVQHVVTELEVEAPAKLLPPSIIVDLASLDVGDKLHAADVKLPEGLTLIAPPDTLLASITAPQSSQAADDVVEEDTAE</sequence>
<evidence type="ECO:0000259" key="6">
    <source>
        <dbReference type="Pfam" id="PF01386"/>
    </source>
</evidence>
<gene>
    <name evidence="5" type="primary">rplY</name>
    <name evidence="5" type="synonym">ctc</name>
    <name evidence="8" type="ORF">SAMN06295960_1437</name>
</gene>
<accession>A0A1X7JCE3</accession>
<dbReference type="Pfam" id="PF14693">
    <property type="entry name" value="Ribosomal_TL5_C"/>
    <property type="match status" value="1"/>
</dbReference>
<organism evidence="8 9">
    <name type="scientific">Paenibacillus aquistagni</name>
    <dbReference type="NCBI Taxonomy" id="1852522"/>
    <lineage>
        <taxon>Bacteria</taxon>
        <taxon>Bacillati</taxon>
        <taxon>Bacillota</taxon>
        <taxon>Bacilli</taxon>
        <taxon>Bacillales</taxon>
        <taxon>Paenibacillaceae</taxon>
        <taxon>Paenibacillus</taxon>
    </lineage>
</organism>
<keyword evidence="2 5" id="KW-0694">RNA-binding</keyword>
<dbReference type="InterPro" id="IPR020057">
    <property type="entry name" value="Ribosomal_bL25_b-dom"/>
</dbReference>
<evidence type="ECO:0000256" key="5">
    <source>
        <dbReference type="HAMAP-Rule" id="MF_01334"/>
    </source>
</evidence>
<comment type="similarity">
    <text evidence="5">Belongs to the bacterial ribosomal protein bL25 family. CTC subfamily.</text>
</comment>
<dbReference type="InterPro" id="IPR020930">
    <property type="entry name" value="Ribosomal_uL5_bac-type"/>
</dbReference>